<evidence type="ECO:0000313" key="2">
    <source>
        <dbReference type="Proteomes" id="UP000272051"/>
    </source>
</evidence>
<comment type="caution">
    <text evidence="1">The sequence shown here is derived from an EMBL/GenBank/DDBJ whole genome shotgun (WGS) entry which is preliminary data.</text>
</comment>
<protein>
    <submittedName>
        <fullName evidence="1">Uncharacterized protein</fullName>
    </submittedName>
</protein>
<name>A0A497ERD1_9CREN</name>
<proteinExistence type="predicted"/>
<sequence>MPRWKLVDDLLLDSEALRELSEVVKLQSDWVKHRASRMFIDPFLVETKLKLMDREQLAKAFLRSWRPVISTEQLTFRRLKEAYDYWAALPPLLERKRELMTQAEVEVKHLNLEELIKMRLLSREEFERSLNEMYEELVNASRGGPINYWGFVIKDSFEESALRAYMASFLVSQGRAEIFIDPIQEEIFIKPAKAEDKKMGRSIVVAFNYSIWEKELERIKHERRRAS</sequence>
<organism evidence="1 2">
    <name type="scientific">Thermoproteota archaeon</name>
    <dbReference type="NCBI Taxonomy" id="2056631"/>
    <lineage>
        <taxon>Archaea</taxon>
        <taxon>Thermoproteota</taxon>
    </lineage>
</organism>
<reference evidence="1 2" key="1">
    <citation type="submission" date="2018-06" db="EMBL/GenBank/DDBJ databases">
        <title>Extensive metabolic versatility and redundancy in microbially diverse, dynamic hydrothermal sediments.</title>
        <authorList>
            <person name="Dombrowski N."/>
            <person name="Teske A."/>
            <person name="Baker B.J."/>
        </authorList>
    </citation>
    <scope>NUCLEOTIDE SEQUENCE [LARGE SCALE GENOMIC DNA]</scope>
    <source>
        <strain evidence="1">B34_G17</strain>
    </source>
</reference>
<dbReference type="Proteomes" id="UP000272051">
    <property type="component" value="Unassembled WGS sequence"/>
</dbReference>
<gene>
    <name evidence="1" type="ORF">DRJ33_07825</name>
</gene>
<dbReference type="EMBL" id="QMQX01000189">
    <property type="protein sequence ID" value="RLE49934.1"/>
    <property type="molecule type" value="Genomic_DNA"/>
</dbReference>
<evidence type="ECO:0000313" key="1">
    <source>
        <dbReference type="EMBL" id="RLE49934.1"/>
    </source>
</evidence>
<accession>A0A497ERD1</accession>
<dbReference type="AlphaFoldDB" id="A0A497ERD1"/>